<evidence type="ECO:0000256" key="1">
    <source>
        <dbReference type="SAM" id="Phobius"/>
    </source>
</evidence>
<dbReference type="Pfam" id="PF17881">
    <property type="entry name" value="TseB"/>
    <property type="match status" value="1"/>
</dbReference>
<dbReference type="SUPFAM" id="SSF54403">
    <property type="entry name" value="Cystatin/monellin"/>
    <property type="match status" value="2"/>
</dbReference>
<keyword evidence="4" id="KW-1185">Reference proteome</keyword>
<keyword evidence="1" id="KW-1133">Transmembrane helix</keyword>
<comment type="caution">
    <text evidence="3">The sequence shown here is derived from an EMBL/GenBank/DDBJ whole genome shotgun (WGS) entry which is preliminary data.</text>
</comment>
<feature type="domain" description="Cell wall elongation regulator TseB-like" evidence="2">
    <location>
        <begin position="40"/>
        <end position="83"/>
    </location>
</feature>
<dbReference type="EMBL" id="SIRE01000006">
    <property type="protein sequence ID" value="TBL79700.1"/>
    <property type="molecule type" value="Genomic_DNA"/>
</dbReference>
<evidence type="ECO:0000313" key="3">
    <source>
        <dbReference type="EMBL" id="TBL79700.1"/>
    </source>
</evidence>
<evidence type="ECO:0000313" key="4">
    <source>
        <dbReference type="Proteomes" id="UP000293142"/>
    </source>
</evidence>
<dbReference type="Gene3D" id="3.10.450.40">
    <property type="match status" value="2"/>
</dbReference>
<sequence>MKLKHKIGIGSAIFIVAFVLLGLKFFSLIHEDEWATYRDAVNTAYEKTVLVKPVKVDRFISNKQYTVIQGEDKIGHPVIVWVSEDEVITEMASDGVTQEQVEQSLTAADPEASLLRVTPGKLDDQLVWEAFYKKPADGGEHFFYNYYAFTDGSLIDTYRLSLQ</sequence>
<reference evidence="3 4" key="1">
    <citation type="submission" date="2019-02" db="EMBL/GenBank/DDBJ databases">
        <title>Paenibacillus sp. nov., isolated from surface-sterilized tissue of Thalictrum simplex L.</title>
        <authorList>
            <person name="Tuo L."/>
        </authorList>
    </citation>
    <scope>NUCLEOTIDE SEQUENCE [LARGE SCALE GENOMIC DNA]</scope>
    <source>
        <strain evidence="3 4">N2SHLJ1</strain>
    </source>
</reference>
<gene>
    <name evidence="3" type="ORF">EYB31_08800</name>
</gene>
<keyword evidence="1" id="KW-0472">Membrane</keyword>
<evidence type="ECO:0000259" key="2">
    <source>
        <dbReference type="Pfam" id="PF17881"/>
    </source>
</evidence>
<dbReference type="InterPro" id="IPR046350">
    <property type="entry name" value="Cystatin_sf"/>
</dbReference>
<dbReference type="OrthoDB" id="2678417at2"/>
<dbReference type="AlphaFoldDB" id="A0A4Q9DUS5"/>
<proteinExistence type="predicted"/>
<dbReference type="InterPro" id="IPR041401">
    <property type="entry name" value="TseB-like_dom"/>
</dbReference>
<protein>
    <recommendedName>
        <fullName evidence="2">Cell wall elongation regulator TseB-like domain-containing protein</fullName>
    </recommendedName>
</protein>
<dbReference type="Proteomes" id="UP000293142">
    <property type="component" value="Unassembled WGS sequence"/>
</dbReference>
<organism evidence="3 4">
    <name type="scientific">Paenibacillus thalictri</name>
    <dbReference type="NCBI Taxonomy" id="2527873"/>
    <lineage>
        <taxon>Bacteria</taxon>
        <taxon>Bacillati</taxon>
        <taxon>Bacillota</taxon>
        <taxon>Bacilli</taxon>
        <taxon>Bacillales</taxon>
        <taxon>Paenibacillaceae</taxon>
        <taxon>Paenibacillus</taxon>
    </lineage>
</organism>
<name>A0A4Q9DUS5_9BACL</name>
<accession>A0A4Q9DUS5</accession>
<feature type="transmembrane region" description="Helical" evidence="1">
    <location>
        <begin position="7"/>
        <end position="29"/>
    </location>
</feature>
<dbReference type="RefSeq" id="WP_131012944.1">
    <property type="nucleotide sequence ID" value="NZ_SIRE01000006.1"/>
</dbReference>
<keyword evidence="1" id="KW-0812">Transmembrane</keyword>